<reference evidence="1" key="1">
    <citation type="journal article" date="2020" name="Nature">
        <title>Giant virus diversity and host interactions through global metagenomics.</title>
        <authorList>
            <person name="Schulz F."/>
            <person name="Roux S."/>
            <person name="Paez-Espino D."/>
            <person name="Jungbluth S."/>
            <person name="Walsh D.A."/>
            <person name="Denef V.J."/>
            <person name="McMahon K.D."/>
            <person name="Konstantinidis K.T."/>
            <person name="Eloe-Fadrosh E.A."/>
            <person name="Kyrpides N.C."/>
            <person name="Woyke T."/>
        </authorList>
    </citation>
    <scope>NUCLEOTIDE SEQUENCE</scope>
    <source>
        <strain evidence="1">GVMAG-S-1062768-28</strain>
    </source>
</reference>
<protein>
    <submittedName>
        <fullName evidence="1">Uncharacterized protein</fullName>
    </submittedName>
</protein>
<evidence type="ECO:0000313" key="1">
    <source>
        <dbReference type="EMBL" id="QHU08329.1"/>
    </source>
</evidence>
<organism evidence="1">
    <name type="scientific">viral metagenome</name>
    <dbReference type="NCBI Taxonomy" id="1070528"/>
    <lineage>
        <taxon>unclassified sequences</taxon>
        <taxon>metagenomes</taxon>
        <taxon>organismal metagenomes</taxon>
    </lineage>
</organism>
<proteinExistence type="predicted"/>
<dbReference type="EMBL" id="MN740696">
    <property type="protein sequence ID" value="QHU08329.1"/>
    <property type="molecule type" value="Genomic_DNA"/>
</dbReference>
<sequence>MTMHQRLMSEITDSTMLITDLTARVNNLWMQINNLCISCQNKEKMYDTFTHFCSKTCKDTYEKKQIVPTFVTTVLDLERLVYKVSPNTDVKISYNCRVNEDGTNFIGQGPVQITVIVGRQEYKTKTNLLPRDLEHQWKVVQYRDVFRGKNLKTSVGILLDNKFIGVCQSRGF</sequence>
<name>A0A6C0JRY2_9ZZZZ</name>
<accession>A0A6C0JRY2</accession>
<dbReference type="AlphaFoldDB" id="A0A6C0JRY2"/>